<feature type="domain" description="Acyl-CoA dehydrogenase/oxidase C-terminal" evidence="12">
    <location>
        <begin position="284"/>
        <end position="456"/>
    </location>
</feature>
<comment type="cofactor">
    <cofactor evidence="1 11">
        <name>FAD</name>
        <dbReference type="ChEBI" id="CHEBI:57692"/>
    </cofactor>
</comment>
<evidence type="ECO:0000256" key="5">
    <source>
        <dbReference type="ARBA" id="ARBA00022827"/>
    </source>
</evidence>
<dbReference type="Proteomes" id="UP000427906">
    <property type="component" value="Chromosome"/>
</dbReference>
<keyword evidence="6 11" id="KW-0560">Oxidoreductase</keyword>
<dbReference type="InterPro" id="IPR006091">
    <property type="entry name" value="Acyl-CoA_Oxase/DH_mid-dom"/>
</dbReference>
<dbReference type="InterPro" id="IPR009100">
    <property type="entry name" value="AcylCoA_DH/oxidase_NM_dom_sf"/>
</dbReference>
<sequence length="617" mass="67894">MTHQIADRRDIDFVLYEQFRIQEICQYEKYEDFNKKMFDMIISEARKLAIKEILPTFAESDKIGATFDKGKVHVPECFKKPYKLFVEGEWTAMTADPELGGQGLPAMIATAASEYLSGANYAFGLYGFEGHAAGRMIEVFGTKLQKELFLKKMYTGEWGGTMDLTEPGAGSDVGALTTTAVKNDDGTYSITGNKIFITSGEQDLTDNIIHPVLARIEGAPAGTKGISLFIVPKIWVNEDGSLGDDNDIVCTGIEEKMGIHGSATCALTYGSKGKCRGLLLGEENKGMKVMFQMMNDARLMVAAIGLNCAAASYGHSLGYARERFQGRALENALDQNAPQVNIIKHPDVRRMLLWMKAHVEAMRSMIYYGISLVEKEELATDEKDRAYHKGLLDFLTPILKAYCTDRGVEVCSEGLQVFGGYGYTKDFPVEQLLRDARIAPIYEGTNGIQAMDLLARKLGMKKGQVFMDLAGEITKTINQAREVPALGEMANNLESSLNRLTEVAQHIGLTAMSEKFKIAFAHACPFLDVMGDVVAAWMLLWRASIAVGPLAKLTKEKTGADLAAFLEKNKHAAFYQGQLTTAQYFIQSILPVTNGKMDAIKAMDSAVVDMPELSFGT</sequence>
<evidence type="ECO:0000256" key="11">
    <source>
        <dbReference type="RuleBase" id="RU362125"/>
    </source>
</evidence>
<dbReference type="GO" id="GO:0016627">
    <property type="term" value="F:oxidoreductase activity, acting on the CH-CH group of donors"/>
    <property type="evidence" value="ECO:0007669"/>
    <property type="project" value="InterPro"/>
</dbReference>
<proteinExistence type="inferred from homology"/>
<dbReference type="KEGG" id="dalk:DSCA_37350"/>
<dbReference type="AlphaFoldDB" id="A0A5K7YN49"/>
<dbReference type="InterPro" id="IPR009075">
    <property type="entry name" value="AcylCo_DH/oxidase_C"/>
</dbReference>
<protein>
    <recommendedName>
        <fullName evidence="10">3-methylmercaptopropionyl-CoA dehydrogenase</fullName>
        <ecNumber evidence="9">1.3.99.41</ecNumber>
    </recommendedName>
</protein>
<keyword evidence="17" id="KW-1185">Reference proteome</keyword>
<dbReference type="OrthoDB" id="9765339at2"/>
<dbReference type="Gene3D" id="1.10.540.10">
    <property type="entry name" value="Acyl-CoA dehydrogenase/oxidase, N-terminal domain"/>
    <property type="match status" value="1"/>
</dbReference>
<comment type="similarity">
    <text evidence="2 11">Belongs to the acyl-CoA dehydrogenase family.</text>
</comment>
<dbReference type="RefSeq" id="WP_155317810.1">
    <property type="nucleotide sequence ID" value="NZ_AP021874.1"/>
</dbReference>
<evidence type="ECO:0000313" key="16">
    <source>
        <dbReference type="EMBL" id="BBO69805.1"/>
    </source>
</evidence>
<dbReference type="GO" id="GO:0050660">
    <property type="term" value="F:flavin adenine dinucleotide binding"/>
    <property type="evidence" value="ECO:0007669"/>
    <property type="project" value="InterPro"/>
</dbReference>
<dbReference type="Pfam" id="PF02770">
    <property type="entry name" value="Acyl-CoA_dh_M"/>
    <property type="match status" value="1"/>
</dbReference>
<dbReference type="InterPro" id="IPR036250">
    <property type="entry name" value="AcylCo_DH-like_C"/>
</dbReference>
<evidence type="ECO:0000256" key="8">
    <source>
        <dbReference type="ARBA" id="ARBA00058683"/>
    </source>
</evidence>
<feature type="domain" description="Acetyl-CoA dehydrogenase-like C-terminal" evidence="15">
    <location>
        <begin position="470"/>
        <end position="611"/>
    </location>
</feature>
<comment type="catalytic activity">
    <reaction evidence="7">
        <text>3-(methylsulfanyl)propanoyl-CoA + oxidized [electron-transfer flavoprotein] + H(+) = 3-(methylsulfanyl)acryloyl-CoA + reduced [electron-transfer flavoprotein]</text>
        <dbReference type="Rhea" id="RHEA:52612"/>
        <dbReference type="Rhea" id="RHEA-COMP:10685"/>
        <dbReference type="Rhea" id="RHEA-COMP:10686"/>
        <dbReference type="ChEBI" id="CHEBI:15378"/>
        <dbReference type="ChEBI" id="CHEBI:57692"/>
        <dbReference type="ChEBI" id="CHEBI:58307"/>
        <dbReference type="ChEBI" id="CHEBI:82815"/>
        <dbReference type="ChEBI" id="CHEBI:84994"/>
        <dbReference type="EC" id="1.3.99.41"/>
    </reaction>
    <physiologicalReaction direction="left-to-right" evidence="7">
        <dbReference type="Rhea" id="RHEA:52613"/>
    </physiologicalReaction>
</comment>
<organism evidence="16 17">
    <name type="scientific">Desulfosarcina alkanivorans</name>
    <dbReference type="NCBI Taxonomy" id="571177"/>
    <lineage>
        <taxon>Bacteria</taxon>
        <taxon>Pseudomonadati</taxon>
        <taxon>Thermodesulfobacteriota</taxon>
        <taxon>Desulfobacteria</taxon>
        <taxon>Desulfobacterales</taxon>
        <taxon>Desulfosarcinaceae</taxon>
        <taxon>Desulfosarcina</taxon>
    </lineage>
</organism>
<dbReference type="InterPro" id="IPR025878">
    <property type="entry name" value="Acyl-CoA_dh-like_C_dom"/>
</dbReference>
<dbReference type="SUPFAM" id="SSF47203">
    <property type="entry name" value="Acyl-CoA dehydrogenase C-terminal domain-like"/>
    <property type="match status" value="1"/>
</dbReference>
<dbReference type="PANTHER" id="PTHR42803:SF1">
    <property type="entry name" value="BROAD-SPECIFICITY LINEAR ACYL-COA DEHYDROGENASE FADE5"/>
    <property type="match status" value="1"/>
</dbReference>
<dbReference type="SUPFAM" id="SSF56645">
    <property type="entry name" value="Acyl-CoA dehydrogenase NM domain-like"/>
    <property type="match status" value="1"/>
</dbReference>
<dbReference type="InterPro" id="IPR052166">
    <property type="entry name" value="Diverse_Acyl-CoA_DH"/>
</dbReference>
<evidence type="ECO:0000256" key="7">
    <source>
        <dbReference type="ARBA" id="ARBA00051388"/>
    </source>
</evidence>
<dbReference type="Pfam" id="PF12806">
    <property type="entry name" value="Acyl-CoA_dh_C"/>
    <property type="match status" value="1"/>
</dbReference>
<accession>A0A5K7YN49</accession>
<evidence type="ECO:0000313" key="17">
    <source>
        <dbReference type="Proteomes" id="UP000427906"/>
    </source>
</evidence>
<dbReference type="FunFam" id="2.40.110.10:FF:000031">
    <property type="entry name" value="Acyl-CoA dehydrogenase, putative"/>
    <property type="match status" value="1"/>
</dbReference>
<dbReference type="InterPro" id="IPR037069">
    <property type="entry name" value="AcylCoA_DH/ox_N_sf"/>
</dbReference>
<dbReference type="EC" id="1.3.99.41" evidence="9"/>
<evidence type="ECO:0000259" key="12">
    <source>
        <dbReference type="Pfam" id="PF00441"/>
    </source>
</evidence>
<dbReference type="Gene3D" id="1.20.140.10">
    <property type="entry name" value="Butyryl-CoA Dehydrogenase, subunit A, domain 3"/>
    <property type="match status" value="1"/>
</dbReference>
<dbReference type="EMBL" id="AP021874">
    <property type="protein sequence ID" value="BBO69805.1"/>
    <property type="molecule type" value="Genomic_DNA"/>
</dbReference>
<evidence type="ECO:0000256" key="4">
    <source>
        <dbReference type="ARBA" id="ARBA00022630"/>
    </source>
</evidence>
<evidence type="ECO:0000256" key="2">
    <source>
        <dbReference type="ARBA" id="ARBA00009347"/>
    </source>
</evidence>
<evidence type="ECO:0000259" key="15">
    <source>
        <dbReference type="Pfam" id="PF12806"/>
    </source>
</evidence>
<evidence type="ECO:0000259" key="14">
    <source>
        <dbReference type="Pfam" id="PF02771"/>
    </source>
</evidence>
<comment type="subunit">
    <text evidence="3">Homotetramer.</text>
</comment>
<evidence type="ECO:0000256" key="9">
    <source>
        <dbReference type="ARBA" id="ARBA00066694"/>
    </source>
</evidence>
<dbReference type="InterPro" id="IPR013786">
    <property type="entry name" value="AcylCoA_DH/ox_N"/>
</dbReference>
<evidence type="ECO:0000256" key="1">
    <source>
        <dbReference type="ARBA" id="ARBA00001974"/>
    </source>
</evidence>
<gene>
    <name evidence="16" type="primary">acd_1</name>
    <name evidence="16" type="ORF">DSCA_37350</name>
</gene>
<dbReference type="Pfam" id="PF02771">
    <property type="entry name" value="Acyl-CoA_dh_N"/>
    <property type="match status" value="1"/>
</dbReference>
<dbReference type="Pfam" id="PF00441">
    <property type="entry name" value="Acyl-CoA_dh_1"/>
    <property type="match status" value="1"/>
</dbReference>
<feature type="domain" description="Acyl-CoA dehydrogenase/oxidase N-terminal" evidence="14">
    <location>
        <begin position="39"/>
        <end position="157"/>
    </location>
</feature>
<comment type="function">
    <text evidence="8">Involved in the assimilation of dimethylsulphoniopropionate (DMSP), an important compound in the fixation of carbon in marine phytoplankton, by mediating the conversion of 3-(methylthio)propanoyl-CoA (MMPA-CoA) to 3-(methylthio)acryloyl-CoA (MTA-CoA).</text>
</comment>
<keyword evidence="5 11" id="KW-0274">FAD</keyword>
<evidence type="ECO:0000256" key="10">
    <source>
        <dbReference type="ARBA" id="ARBA00069043"/>
    </source>
</evidence>
<feature type="domain" description="Acyl-CoA oxidase/dehydrogenase middle" evidence="13">
    <location>
        <begin position="162"/>
        <end position="268"/>
    </location>
</feature>
<evidence type="ECO:0000256" key="3">
    <source>
        <dbReference type="ARBA" id="ARBA00011881"/>
    </source>
</evidence>
<evidence type="ECO:0000259" key="13">
    <source>
        <dbReference type="Pfam" id="PF02770"/>
    </source>
</evidence>
<name>A0A5K7YN49_9BACT</name>
<dbReference type="Gene3D" id="2.40.110.10">
    <property type="entry name" value="Butyryl-CoA Dehydrogenase, subunit A, domain 2"/>
    <property type="match status" value="1"/>
</dbReference>
<evidence type="ECO:0000256" key="6">
    <source>
        <dbReference type="ARBA" id="ARBA00023002"/>
    </source>
</evidence>
<keyword evidence="4 11" id="KW-0285">Flavoprotein</keyword>
<dbReference type="GO" id="GO:0005886">
    <property type="term" value="C:plasma membrane"/>
    <property type="evidence" value="ECO:0007669"/>
    <property type="project" value="TreeGrafter"/>
</dbReference>
<dbReference type="PANTHER" id="PTHR42803">
    <property type="entry name" value="ACYL-COA DEHYDROGENASE"/>
    <property type="match status" value="1"/>
</dbReference>
<reference evidence="16 17" key="1">
    <citation type="submission" date="2019-11" db="EMBL/GenBank/DDBJ databases">
        <title>Comparative genomics of hydrocarbon-degrading Desulfosarcina strains.</title>
        <authorList>
            <person name="Watanabe M."/>
            <person name="Kojima H."/>
            <person name="Fukui M."/>
        </authorList>
    </citation>
    <scope>NUCLEOTIDE SEQUENCE [LARGE SCALE GENOMIC DNA]</scope>
    <source>
        <strain evidence="16 17">PL12</strain>
    </source>
</reference>
<dbReference type="InterPro" id="IPR046373">
    <property type="entry name" value="Acyl-CoA_Oxase/DH_mid-dom_sf"/>
</dbReference>